<accession>A0ABX0IDE5</accession>
<name>A0ABX0IDE5_9FLAO</name>
<feature type="transmembrane region" description="Helical" evidence="1">
    <location>
        <begin position="49"/>
        <end position="69"/>
    </location>
</feature>
<keyword evidence="1" id="KW-0472">Membrane</keyword>
<evidence type="ECO:0008006" key="4">
    <source>
        <dbReference type="Google" id="ProtNLM"/>
    </source>
</evidence>
<comment type="caution">
    <text evidence="2">The sequence shown here is derived from an EMBL/GenBank/DDBJ whole genome shotgun (WGS) entry which is preliminary data.</text>
</comment>
<keyword evidence="3" id="KW-1185">Reference proteome</keyword>
<dbReference type="Proteomes" id="UP000761423">
    <property type="component" value="Unassembled WGS sequence"/>
</dbReference>
<feature type="transmembrane region" description="Helical" evidence="1">
    <location>
        <begin position="100"/>
        <end position="116"/>
    </location>
</feature>
<keyword evidence="1" id="KW-0812">Transmembrane</keyword>
<feature type="transmembrane region" description="Helical" evidence="1">
    <location>
        <begin position="76"/>
        <end position="94"/>
    </location>
</feature>
<proteinExistence type="predicted"/>
<sequence length="120" mass="13841">MNRLLNIGLLIAFQFCYLEWPNHSMFVYQVEYEIFAKAENLLTNITHPIILLGLINQILLLLGAFLSNFSKKINNMAVLLLSILVLFFFFIGILGLNYKIMASTTPFLILAGIYFTKFRK</sequence>
<dbReference type="EMBL" id="JAAJBV010000008">
    <property type="protein sequence ID" value="NHM05228.1"/>
    <property type="molecule type" value="Genomic_DNA"/>
</dbReference>
<evidence type="ECO:0000256" key="1">
    <source>
        <dbReference type="SAM" id="Phobius"/>
    </source>
</evidence>
<evidence type="ECO:0000313" key="3">
    <source>
        <dbReference type="Proteomes" id="UP000761423"/>
    </source>
</evidence>
<reference evidence="2 3" key="1">
    <citation type="submission" date="2020-02" db="EMBL/GenBank/DDBJ databases">
        <authorList>
            <person name="Chen W.-M."/>
        </authorList>
    </citation>
    <scope>NUCLEOTIDE SEQUENCE [LARGE SCALE GENOMIC DNA]</scope>
    <source>
        <strain evidence="2 3">TWA-26</strain>
    </source>
</reference>
<protein>
    <recommendedName>
        <fullName evidence="4">DoxX family protein</fullName>
    </recommendedName>
</protein>
<gene>
    <name evidence="2" type="ORF">G4L40_10975</name>
</gene>
<dbReference type="RefSeq" id="WP_166237250.1">
    <property type="nucleotide sequence ID" value="NZ_JAAJBV010000008.1"/>
</dbReference>
<keyword evidence="1" id="KW-1133">Transmembrane helix</keyword>
<evidence type="ECO:0000313" key="2">
    <source>
        <dbReference type="EMBL" id="NHM05228.1"/>
    </source>
</evidence>
<organism evidence="2 3">
    <name type="scientific">Flavobacterium celericrescens</name>
    <dbReference type="NCBI Taxonomy" id="2709780"/>
    <lineage>
        <taxon>Bacteria</taxon>
        <taxon>Pseudomonadati</taxon>
        <taxon>Bacteroidota</taxon>
        <taxon>Flavobacteriia</taxon>
        <taxon>Flavobacteriales</taxon>
        <taxon>Flavobacteriaceae</taxon>
        <taxon>Flavobacterium</taxon>
    </lineage>
</organism>